<protein>
    <submittedName>
        <fullName evidence="3">Alpha/beta hydrolase</fullName>
    </submittedName>
</protein>
<dbReference type="InterPro" id="IPR022742">
    <property type="entry name" value="Hydrolase_4"/>
</dbReference>
<dbReference type="InterPro" id="IPR029058">
    <property type="entry name" value="AB_hydrolase_fold"/>
</dbReference>
<feature type="domain" description="Serine aminopeptidase S33" evidence="2">
    <location>
        <begin position="23"/>
        <end position="133"/>
    </location>
</feature>
<organism evidence="3">
    <name type="scientific">uncultured bacterium 12-5D</name>
    <dbReference type="NCBI Taxonomy" id="1497524"/>
    <lineage>
        <taxon>Bacteria</taxon>
        <taxon>environmental samples</taxon>
    </lineage>
</organism>
<feature type="domain" description="Serine aminopeptidase S33" evidence="2">
    <location>
        <begin position="163"/>
        <end position="221"/>
    </location>
</feature>
<proteinExistence type="predicted"/>
<dbReference type="InterPro" id="IPR050261">
    <property type="entry name" value="FrsA_esterase"/>
</dbReference>
<dbReference type="PANTHER" id="PTHR22946:SF9">
    <property type="entry name" value="POLYKETIDE TRANSFERASE AF380"/>
    <property type="match status" value="1"/>
</dbReference>
<evidence type="ECO:0000256" key="1">
    <source>
        <dbReference type="ARBA" id="ARBA00022801"/>
    </source>
</evidence>
<evidence type="ECO:0000313" key="3">
    <source>
        <dbReference type="EMBL" id="AHZ46173.1"/>
    </source>
</evidence>
<dbReference type="Pfam" id="PF12146">
    <property type="entry name" value="Hydrolase_4"/>
    <property type="match status" value="2"/>
</dbReference>
<dbReference type="EMBL" id="KJ508012">
    <property type="protein sequence ID" value="AHZ46173.1"/>
    <property type="molecule type" value="Genomic_DNA"/>
</dbReference>
<dbReference type="SUPFAM" id="SSF53474">
    <property type="entry name" value="alpha/beta-Hydrolases"/>
    <property type="match status" value="1"/>
</dbReference>
<evidence type="ECO:0000259" key="2">
    <source>
        <dbReference type="Pfam" id="PF12146"/>
    </source>
</evidence>
<name>A0A059U0Z7_9BACT</name>
<keyword evidence="1 3" id="KW-0378">Hydrolase</keyword>
<dbReference type="PANTHER" id="PTHR22946">
    <property type="entry name" value="DIENELACTONE HYDROLASE DOMAIN-CONTAINING PROTEIN-RELATED"/>
    <property type="match status" value="1"/>
</dbReference>
<dbReference type="GO" id="GO:0052689">
    <property type="term" value="F:carboxylic ester hydrolase activity"/>
    <property type="evidence" value="ECO:0007669"/>
    <property type="project" value="UniProtKB-ARBA"/>
</dbReference>
<reference evidence="3" key="1">
    <citation type="submission" date="2014-02" db="EMBL/GenBank/DDBJ databases">
        <title>Screening of novel PKS from marine sediment.</title>
        <authorList>
            <person name="Xie F."/>
            <person name="Fu C."/>
            <person name="Dai H."/>
            <person name="Zhang L."/>
        </authorList>
    </citation>
    <scope>NUCLEOTIDE SEQUENCE</scope>
</reference>
<accession>A0A059U0Z7</accession>
<gene>
    <name evidence="3" type="ORF">5d15</name>
</gene>
<sequence length="244" mass="26117">MEVEIRNQQGERLEHTFHQGGASPKATVVVGHGVTGNKDRPWDVGLCEALAANGFSALRFSFSGNGGSEGDFRESTVSKEVEDLGAVLDALVASGEGNLAYAGHSMGGAVGVIRASQDDRIKFLISLAGMVHTAKFAEVEFGDEKPDEGCMWEDPDCPLSSAFVNDMNAVGSVLDRVPRIRVPWLLVHGTADDVVPVEESREVFESAGEPKKLVELPEVDHVFSEAGLQPMIDAVTGWLGEVIR</sequence>
<dbReference type="Gene3D" id="3.40.50.1820">
    <property type="entry name" value="alpha/beta hydrolase"/>
    <property type="match status" value="1"/>
</dbReference>
<dbReference type="AlphaFoldDB" id="A0A059U0Z7"/>